<reference evidence="2 3" key="1">
    <citation type="journal article" date="2017" name="Genome Biol. Evol.">
        <title>Phytophthora megakarya and P. palmivora, closely related causal agents of cacao black pod rot, underwent increases in genome sizes and gene numbers by different mechanisms.</title>
        <authorList>
            <person name="Ali S.S."/>
            <person name="Shao J."/>
            <person name="Lary D.J."/>
            <person name="Kronmiller B."/>
            <person name="Shen D."/>
            <person name="Strem M.D."/>
            <person name="Amoako-Attah I."/>
            <person name="Akrofi A.Y."/>
            <person name="Begoude B.A."/>
            <person name="Ten Hoopen G.M."/>
            <person name="Coulibaly K."/>
            <person name="Kebe B.I."/>
            <person name="Melnick R.L."/>
            <person name="Guiltinan M.J."/>
            <person name="Tyler B.M."/>
            <person name="Meinhardt L.W."/>
            <person name="Bailey B.A."/>
        </authorList>
    </citation>
    <scope>NUCLEOTIDE SEQUENCE [LARGE SCALE GENOMIC DNA]</scope>
    <source>
        <strain evidence="3">sbr112.9</strain>
    </source>
</reference>
<dbReference type="Proteomes" id="UP000237271">
    <property type="component" value="Unassembled WGS sequence"/>
</dbReference>
<organism evidence="2 3">
    <name type="scientific">Phytophthora palmivora</name>
    <dbReference type="NCBI Taxonomy" id="4796"/>
    <lineage>
        <taxon>Eukaryota</taxon>
        <taxon>Sar</taxon>
        <taxon>Stramenopiles</taxon>
        <taxon>Oomycota</taxon>
        <taxon>Peronosporomycetes</taxon>
        <taxon>Peronosporales</taxon>
        <taxon>Peronosporaceae</taxon>
        <taxon>Phytophthora</taxon>
    </lineage>
</organism>
<dbReference type="InterPro" id="IPR025314">
    <property type="entry name" value="DUF4219"/>
</dbReference>
<name>A0A2P4XS62_9STRA</name>
<evidence type="ECO:0000313" key="3">
    <source>
        <dbReference type="Proteomes" id="UP000237271"/>
    </source>
</evidence>
<accession>A0A2P4XS62</accession>
<feature type="domain" description="DUF4219" evidence="1">
    <location>
        <begin position="15"/>
        <end position="41"/>
    </location>
</feature>
<sequence>MSSNNDNSKFKVEAFDGSNYALWSYKMKMYLTSKGLWGAVSGEGNMTAIKEQQAHAAIVLNLKDSQHECSGLTSNDGNTPKPLAVDIEMVERQYAAGGDWSDITSCIHQSRPYELPRAKYDMVIETGKTFTKTPLTKIMAALVGKGYRNCALDRLYEQKRVGQVSKTPGGNLRLKLKGCLKLEHIILRRLYLLGCESVYDTYRDVNLATGLTSATWRVYFRSRECPPPLAVNGSVCDQLVFSNKLYPAHGKDAPFASERLPFGFRSHHSIEL</sequence>
<dbReference type="EMBL" id="NCKW01008260">
    <property type="protein sequence ID" value="POM68329.1"/>
    <property type="molecule type" value="Genomic_DNA"/>
</dbReference>
<evidence type="ECO:0000313" key="2">
    <source>
        <dbReference type="EMBL" id="POM68329.1"/>
    </source>
</evidence>
<dbReference type="OrthoDB" id="162864at2759"/>
<dbReference type="Pfam" id="PF13961">
    <property type="entry name" value="DUF4219"/>
    <property type="match status" value="1"/>
</dbReference>
<dbReference type="AlphaFoldDB" id="A0A2P4XS62"/>
<evidence type="ECO:0000259" key="1">
    <source>
        <dbReference type="Pfam" id="PF13961"/>
    </source>
</evidence>
<comment type="caution">
    <text evidence="2">The sequence shown here is derived from an EMBL/GenBank/DDBJ whole genome shotgun (WGS) entry which is preliminary data.</text>
</comment>
<feature type="non-terminal residue" evidence="2">
    <location>
        <position position="272"/>
    </location>
</feature>
<keyword evidence="3" id="KW-1185">Reference proteome</keyword>
<gene>
    <name evidence="2" type="ORF">PHPALM_15521</name>
</gene>
<proteinExistence type="predicted"/>
<protein>
    <recommendedName>
        <fullName evidence="1">DUF4219 domain-containing protein</fullName>
    </recommendedName>
</protein>